<evidence type="ECO:0000313" key="1">
    <source>
        <dbReference type="EMBL" id="CAH3996052.1"/>
    </source>
</evidence>
<evidence type="ECO:0000313" key="2">
    <source>
        <dbReference type="Proteomes" id="UP001152562"/>
    </source>
</evidence>
<comment type="caution">
    <text evidence="1">The sequence shown here is derived from an EMBL/GenBank/DDBJ whole genome shotgun (WGS) entry which is preliminary data.</text>
</comment>
<gene>
    <name evidence="1" type="ORF">PIBRA_LOCUS2361</name>
</gene>
<dbReference type="AlphaFoldDB" id="A0A9P0T1B8"/>
<protein>
    <submittedName>
        <fullName evidence="1">Uncharacterized protein</fullName>
    </submittedName>
</protein>
<sequence>MENNTTSWSTLFADFVTSNIKVFRQKTTENETNTVPTDNDVAKIFSSIFKIFKTYVYDQLKGRKVDVNIQADINTDLQEDKRLVKASSNPKEDVEIIEPQYHGKLKTDIDASLCLDGFIKDANGNCVEVKPSKFIVSVPYHCPIGYRPDWLGKCRQRF</sequence>
<name>A0A9P0T1B8_PIEBR</name>
<dbReference type="Proteomes" id="UP001152562">
    <property type="component" value="Unassembled WGS sequence"/>
</dbReference>
<reference evidence="1" key="1">
    <citation type="submission" date="2022-05" db="EMBL/GenBank/DDBJ databases">
        <authorList>
            <person name="Okamura Y."/>
        </authorList>
    </citation>
    <scope>NUCLEOTIDE SEQUENCE</scope>
</reference>
<accession>A0A9P0T1B8</accession>
<proteinExistence type="predicted"/>
<organism evidence="1 2">
    <name type="scientific">Pieris brassicae</name>
    <name type="common">White butterfly</name>
    <name type="synonym">Large white butterfly</name>
    <dbReference type="NCBI Taxonomy" id="7116"/>
    <lineage>
        <taxon>Eukaryota</taxon>
        <taxon>Metazoa</taxon>
        <taxon>Ecdysozoa</taxon>
        <taxon>Arthropoda</taxon>
        <taxon>Hexapoda</taxon>
        <taxon>Insecta</taxon>
        <taxon>Pterygota</taxon>
        <taxon>Neoptera</taxon>
        <taxon>Endopterygota</taxon>
        <taxon>Lepidoptera</taxon>
        <taxon>Glossata</taxon>
        <taxon>Ditrysia</taxon>
        <taxon>Papilionoidea</taxon>
        <taxon>Pieridae</taxon>
        <taxon>Pierinae</taxon>
        <taxon>Pieris</taxon>
    </lineage>
</organism>
<dbReference type="EMBL" id="CALOZG010000003">
    <property type="protein sequence ID" value="CAH3996052.1"/>
    <property type="molecule type" value="Genomic_DNA"/>
</dbReference>
<keyword evidence="2" id="KW-1185">Reference proteome</keyword>